<keyword evidence="4" id="KW-1185">Reference proteome</keyword>
<evidence type="ECO:0000313" key="3">
    <source>
        <dbReference type="EMBL" id="AJE82365.1"/>
    </source>
</evidence>
<dbReference type="InterPro" id="IPR021708">
    <property type="entry name" value="DUF3291"/>
</dbReference>
<organism evidence="3 4">
    <name type="scientific">Streptomyces albus (strain ATCC 21838 / DSM 41398 / FERM P-419 / JCM 4703 / NBRC 107858)</name>
    <dbReference type="NCBI Taxonomy" id="1081613"/>
    <lineage>
        <taxon>Bacteria</taxon>
        <taxon>Bacillati</taxon>
        <taxon>Actinomycetota</taxon>
        <taxon>Actinomycetes</taxon>
        <taxon>Kitasatosporales</taxon>
        <taxon>Streptomycetaceae</taxon>
        <taxon>Streptomyces</taxon>
    </lineage>
</organism>
<gene>
    <name evidence="3" type="ORF">SLNWT_1989</name>
</gene>
<dbReference type="InterPro" id="IPR011008">
    <property type="entry name" value="Dimeric_a/b-barrel"/>
</dbReference>
<dbReference type="KEGG" id="sals:SLNWT_1989"/>
<feature type="domain" description="DUF3291" evidence="2">
    <location>
        <begin position="10"/>
        <end position="147"/>
    </location>
</feature>
<protein>
    <recommendedName>
        <fullName evidence="2">DUF3291 domain-containing protein</fullName>
    </recommendedName>
</protein>
<sequence>MAAESTPFELAQINIARLKAPLDSPQLKDFSDNLDPVNAIADAAPGFVWRLQGEGDDATDLRPYEDEWIIVNMSVWRDPESLTAFMYQGTHRELLARRREFFERLDEAVTALWWVPAGHLPTVTEARERLDHLRAHGPHPYAFTLRAAFPAQQAAPLAPERADHETPEGATQG</sequence>
<name>A0A0B5ESZ5_STRA4</name>
<reference evidence="3 4" key="1">
    <citation type="submission" date="2015-01" db="EMBL/GenBank/DDBJ databases">
        <title>Enhanced salinomycin production by adjusting the supply of polyketide extender units in Streptomyce albus DSM 41398.</title>
        <authorList>
            <person name="Lu C."/>
        </authorList>
    </citation>
    <scope>NUCLEOTIDE SEQUENCE [LARGE SCALE GENOMIC DNA]</scope>
    <source>
        <strain evidence="4">ATCC 21838 / DSM 41398 / FERM P-419 / JCM 4703 / NBRC 107858</strain>
    </source>
</reference>
<dbReference type="AlphaFoldDB" id="A0A0B5ESZ5"/>
<accession>A0A0B5ESZ5</accession>
<dbReference type="Pfam" id="PF11695">
    <property type="entry name" value="DUF3291"/>
    <property type="match status" value="1"/>
</dbReference>
<dbReference type="Proteomes" id="UP000031523">
    <property type="component" value="Chromosome"/>
</dbReference>
<feature type="region of interest" description="Disordered" evidence="1">
    <location>
        <begin position="154"/>
        <end position="173"/>
    </location>
</feature>
<evidence type="ECO:0000256" key="1">
    <source>
        <dbReference type="SAM" id="MobiDB-lite"/>
    </source>
</evidence>
<evidence type="ECO:0000259" key="2">
    <source>
        <dbReference type="Pfam" id="PF11695"/>
    </source>
</evidence>
<evidence type="ECO:0000313" key="4">
    <source>
        <dbReference type="Proteomes" id="UP000031523"/>
    </source>
</evidence>
<dbReference type="EMBL" id="CP010519">
    <property type="protein sequence ID" value="AJE82365.1"/>
    <property type="molecule type" value="Genomic_DNA"/>
</dbReference>
<dbReference type="SUPFAM" id="SSF54909">
    <property type="entry name" value="Dimeric alpha+beta barrel"/>
    <property type="match status" value="1"/>
</dbReference>
<proteinExistence type="predicted"/>